<dbReference type="CDD" id="cd03352">
    <property type="entry name" value="LbH_LpxD"/>
    <property type="match status" value="1"/>
</dbReference>
<keyword evidence="3 7" id="KW-0808">Transferase</keyword>
<dbReference type="InterPro" id="IPR001451">
    <property type="entry name" value="Hexapep"/>
</dbReference>
<sequence length="343" mass="35272">MADPRFFERAGPFTLGELAERCGTRLADPAMAACTVDDVATLDQAGPGQLTFLDNPKYTDAFAQTKAGACILHEKHAALAPAGVILLLSPKPYLSYARVAQLFYPAPKAVPGIHPTAVVEPTARLGDGVSVAAHAVIEAGAEIGAGSMVGAGTVIGRNVVLGKECRISAQVTLSHCLIGDRVLLHPGVRIGQDGFGFAPDPAGHVKVPQLGRVQIGSDCEIGANSTIDRGAGPDTVIGPGCWIDNLVQIGHNVTMGRGCIVIAQAGVAGSTQLGDFVVLAAQSGVAGHLKIGTGARVGAKSGVMTDIPAGESHFGIPAARVKEYFRQVATLRRLAQKKGADNE</sequence>
<evidence type="ECO:0000256" key="4">
    <source>
        <dbReference type="ARBA" id="ARBA00022737"/>
    </source>
</evidence>
<dbReference type="Gene3D" id="3.40.1390.10">
    <property type="entry name" value="MurE/MurF, N-terminal domain"/>
    <property type="match status" value="1"/>
</dbReference>
<dbReference type="SUPFAM" id="SSF51161">
    <property type="entry name" value="Trimeric LpxA-like enzymes"/>
    <property type="match status" value="1"/>
</dbReference>
<keyword evidence="10" id="KW-1185">Reference proteome</keyword>
<dbReference type="InterPro" id="IPR007691">
    <property type="entry name" value="LpxD"/>
</dbReference>
<keyword evidence="5 7" id="KW-0443">Lipid metabolism</keyword>
<dbReference type="NCBIfam" id="NF002060">
    <property type="entry name" value="PRK00892.1"/>
    <property type="match status" value="1"/>
</dbReference>
<dbReference type="RefSeq" id="WP_144257959.1">
    <property type="nucleotide sequence ID" value="NZ_CP041636.1"/>
</dbReference>
<dbReference type="AlphaFoldDB" id="A0A516H586"/>
<dbReference type="GO" id="GO:0016020">
    <property type="term" value="C:membrane"/>
    <property type="evidence" value="ECO:0007669"/>
    <property type="project" value="GOC"/>
</dbReference>
<dbReference type="InterPro" id="IPR020573">
    <property type="entry name" value="UDP_GlcNAc_AcTrfase_non-rep"/>
</dbReference>
<name>A0A516H586_9PROT</name>
<reference evidence="9 10" key="1">
    <citation type="submission" date="2019-07" db="EMBL/GenBank/DDBJ databases">
        <title>Genome sequencing for Ferrovibrio sp. K5.</title>
        <authorList>
            <person name="Park S.-J."/>
        </authorList>
    </citation>
    <scope>NUCLEOTIDE SEQUENCE [LARGE SCALE GENOMIC DNA]</scope>
    <source>
        <strain evidence="9 10">K5</strain>
    </source>
</reference>
<dbReference type="InterPro" id="IPR018357">
    <property type="entry name" value="Hexapep_transf_CS"/>
</dbReference>
<comment type="catalytic activity">
    <reaction evidence="7">
        <text>a UDP-3-O-[(3R)-3-hydroxyacyl]-alpha-D-glucosamine + a (3R)-hydroxyacyl-[ACP] = a UDP-2-N,3-O-bis[(3R)-3-hydroxyacyl]-alpha-D-glucosamine + holo-[ACP] + H(+)</text>
        <dbReference type="Rhea" id="RHEA:53836"/>
        <dbReference type="Rhea" id="RHEA-COMP:9685"/>
        <dbReference type="Rhea" id="RHEA-COMP:9945"/>
        <dbReference type="ChEBI" id="CHEBI:15378"/>
        <dbReference type="ChEBI" id="CHEBI:64479"/>
        <dbReference type="ChEBI" id="CHEBI:78827"/>
        <dbReference type="ChEBI" id="CHEBI:137740"/>
        <dbReference type="ChEBI" id="CHEBI:137748"/>
        <dbReference type="EC" id="2.3.1.191"/>
    </reaction>
</comment>
<dbReference type="Proteomes" id="UP000317496">
    <property type="component" value="Chromosome"/>
</dbReference>
<feature type="domain" description="UDP-3-O-[3-hydroxymyristoyl] glucosamine N-acyltransferase non-repeat region" evidence="8">
    <location>
        <begin position="35"/>
        <end position="102"/>
    </location>
</feature>
<keyword evidence="1 7" id="KW-0444">Lipid biosynthesis</keyword>
<dbReference type="InterPro" id="IPR011004">
    <property type="entry name" value="Trimer_LpxA-like_sf"/>
</dbReference>
<keyword evidence="6 7" id="KW-0012">Acyltransferase</keyword>
<feature type="active site" description="Proton acceptor" evidence="7">
    <location>
        <position position="251"/>
    </location>
</feature>
<evidence type="ECO:0000259" key="8">
    <source>
        <dbReference type="Pfam" id="PF04613"/>
    </source>
</evidence>
<evidence type="ECO:0000313" key="10">
    <source>
        <dbReference type="Proteomes" id="UP000317496"/>
    </source>
</evidence>
<dbReference type="EMBL" id="CP041636">
    <property type="protein sequence ID" value="QDO98963.1"/>
    <property type="molecule type" value="Genomic_DNA"/>
</dbReference>
<dbReference type="HAMAP" id="MF_00523">
    <property type="entry name" value="LpxD"/>
    <property type="match status" value="1"/>
</dbReference>
<comment type="function">
    <text evidence="7">Catalyzes the N-acylation of UDP-3-O-acylglucosamine using 3-hydroxyacyl-ACP as the acyl donor. Is involved in the biosynthesis of lipid A, a phosphorylated glycolipid that anchors the lipopolysaccharide to the outer membrane of the cell.</text>
</comment>
<dbReference type="Gene3D" id="2.160.10.10">
    <property type="entry name" value="Hexapeptide repeat proteins"/>
    <property type="match status" value="1"/>
</dbReference>
<comment type="pathway">
    <text evidence="7">Bacterial outer membrane biogenesis; LPS lipid A biosynthesis.</text>
</comment>
<dbReference type="Pfam" id="PF04613">
    <property type="entry name" value="LpxD"/>
    <property type="match status" value="1"/>
</dbReference>
<dbReference type="KEGG" id="fer:FNB15_17545"/>
<dbReference type="GO" id="GO:0009245">
    <property type="term" value="P:lipid A biosynthetic process"/>
    <property type="evidence" value="ECO:0007669"/>
    <property type="project" value="UniProtKB-UniRule"/>
</dbReference>
<evidence type="ECO:0000256" key="7">
    <source>
        <dbReference type="HAMAP-Rule" id="MF_00523"/>
    </source>
</evidence>
<dbReference type="GO" id="GO:0103118">
    <property type="term" value="F:UDP-3-O-[(3R)-3-hydroxyacyl]-glucosamine N-acyltransferase activity"/>
    <property type="evidence" value="ECO:0007669"/>
    <property type="project" value="UniProtKB-EC"/>
</dbReference>
<evidence type="ECO:0000256" key="5">
    <source>
        <dbReference type="ARBA" id="ARBA00023098"/>
    </source>
</evidence>
<dbReference type="GO" id="GO:0016410">
    <property type="term" value="F:N-acyltransferase activity"/>
    <property type="evidence" value="ECO:0007669"/>
    <property type="project" value="InterPro"/>
</dbReference>
<evidence type="ECO:0000256" key="2">
    <source>
        <dbReference type="ARBA" id="ARBA00022556"/>
    </source>
</evidence>
<keyword evidence="2 7" id="KW-0441">Lipid A biosynthesis</keyword>
<accession>A0A516H586</accession>
<comment type="subunit">
    <text evidence="7">Homotrimer.</text>
</comment>
<evidence type="ECO:0000256" key="3">
    <source>
        <dbReference type="ARBA" id="ARBA00022679"/>
    </source>
</evidence>
<dbReference type="UniPathway" id="UPA00973"/>
<proteinExistence type="inferred from homology"/>
<dbReference type="NCBIfam" id="TIGR01853">
    <property type="entry name" value="lipid_A_lpxD"/>
    <property type="match status" value="1"/>
</dbReference>
<evidence type="ECO:0000313" key="9">
    <source>
        <dbReference type="EMBL" id="QDO98963.1"/>
    </source>
</evidence>
<dbReference type="EC" id="2.3.1.191" evidence="7"/>
<dbReference type="PANTHER" id="PTHR43378:SF2">
    <property type="entry name" value="UDP-3-O-ACYLGLUCOSAMINE N-ACYLTRANSFERASE 1, MITOCHONDRIAL-RELATED"/>
    <property type="match status" value="1"/>
</dbReference>
<dbReference type="PROSITE" id="PS00101">
    <property type="entry name" value="HEXAPEP_TRANSFERASES"/>
    <property type="match status" value="2"/>
</dbReference>
<dbReference type="Pfam" id="PF00132">
    <property type="entry name" value="Hexapep"/>
    <property type="match status" value="2"/>
</dbReference>
<protein>
    <recommendedName>
        <fullName evidence="7">UDP-3-O-acylglucosamine N-acyltransferase</fullName>
        <ecNumber evidence="7">2.3.1.191</ecNumber>
    </recommendedName>
</protein>
<comment type="similarity">
    <text evidence="7">Belongs to the transferase hexapeptide repeat family. LpxD subfamily.</text>
</comment>
<keyword evidence="4 7" id="KW-0677">Repeat</keyword>
<evidence type="ECO:0000256" key="6">
    <source>
        <dbReference type="ARBA" id="ARBA00023315"/>
    </source>
</evidence>
<dbReference type="PANTHER" id="PTHR43378">
    <property type="entry name" value="UDP-3-O-ACYLGLUCOSAMINE N-ACYLTRANSFERASE"/>
    <property type="match status" value="1"/>
</dbReference>
<dbReference type="OrthoDB" id="9784739at2"/>
<gene>
    <name evidence="7 9" type="primary">lpxD</name>
    <name evidence="9" type="ORF">FNB15_17545</name>
</gene>
<evidence type="ECO:0000256" key="1">
    <source>
        <dbReference type="ARBA" id="ARBA00022516"/>
    </source>
</evidence>
<organism evidence="9 10">
    <name type="scientific">Ferrovibrio terrae</name>
    <dbReference type="NCBI Taxonomy" id="2594003"/>
    <lineage>
        <taxon>Bacteria</taxon>
        <taxon>Pseudomonadati</taxon>
        <taxon>Pseudomonadota</taxon>
        <taxon>Alphaproteobacteria</taxon>
        <taxon>Rhodospirillales</taxon>
        <taxon>Rhodospirillaceae</taxon>
        <taxon>Ferrovibrio</taxon>
    </lineage>
</organism>